<evidence type="ECO:0000313" key="2">
    <source>
        <dbReference type="Proteomes" id="UP000247772"/>
    </source>
</evidence>
<protein>
    <submittedName>
        <fullName evidence="1">Uncharacterized protein</fullName>
    </submittedName>
</protein>
<dbReference type="Proteomes" id="UP000247772">
    <property type="component" value="Unassembled WGS sequence"/>
</dbReference>
<proteinExistence type="predicted"/>
<gene>
    <name evidence="1" type="ORF">C7410_10432</name>
</gene>
<name>A0A2V4TIZ3_9BURK</name>
<dbReference type="EMBL" id="QJSQ01000004">
    <property type="protein sequence ID" value="PYE25455.1"/>
    <property type="molecule type" value="Genomic_DNA"/>
</dbReference>
<reference evidence="1 2" key="1">
    <citation type="submission" date="2018-06" db="EMBL/GenBank/DDBJ databases">
        <title>Genomic Encyclopedia of Type Strains, Phase IV (KMG-V): Genome sequencing to study the core and pangenomes of soil and plant-associated prokaryotes.</title>
        <authorList>
            <person name="Whitman W."/>
        </authorList>
    </citation>
    <scope>NUCLEOTIDE SEQUENCE [LARGE SCALE GENOMIC DNA]</scope>
    <source>
        <strain evidence="1 2">SRCL-318</strain>
    </source>
</reference>
<evidence type="ECO:0000313" key="1">
    <source>
        <dbReference type="EMBL" id="PYE25455.1"/>
    </source>
</evidence>
<organism evidence="1 2">
    <name type="scientific">Paraburkholderia silvatlantica</name>
    <dbReference type="NCBI Taxonomy" id="321895"/>
    <lineage>
        <taxon>Bacteria</taxon>
        <taxon>Pseudomonadati</taxon>
        <taxon>Pseudomonadota</taxon>
        <taxon>Betaproteobacteria</taxon>
        <taxon>Burkholderiales</taxon>
        <taxon>Burkholderiaceae</taxon>
        <taxon>Paraburkholderia</taxon>
    </lineage>
</organism>
<accession>A0A2V4TIZ3</accession>
<sequence>MCSKPPDLPTLTAARQVSREAIARGYGSDKMTGVVRLFAKPSPV</sequence>
<comment type="caution">
    <text evidence="1">The sequence shown here is derived from an EMBL/GenBank/DDBJ whole genome shotgun (WGS) entry which is preliminary data.</text>
</comment>
<dbReference type="AlphaFoldDB" id="A0A2V4TIZ3"/>